<feature type="domain" description="ABC transporter" evidence="5">
    <location>
        <begin position="24"/>
        <end position="245"/>
    </location>
</feature>
<keyword evidence="2" id="KW-0813">Transport</keyword>
<dbReference type="PANTHER" id="PTHR46743">
    <property type="entry name" value="TEICHOIC ACIDS EXPORT ATP-BINDING PROTEIN TAGH"/>
    <property type="match status" value="1"/>
</dbReference>
<evidence type="ECO:0000259" key="5">
    <source>
        <dbReference type="PROSITE" id="PS50893"/>
    </source>
</evidence>
<comment type="caution">
    <text evidence="6">The sequence shown here is derived from an EMBL/GenBank/DDBJ whole genome shotgun (WGS) entry which is preliminary data.</text>
</comment>
<dbReference type="EMBL" id="MGGR01000019">
    <property type="protein sequence ID" value="OGM33346.1"/>
    <property type="molecule type" value="Genomic_DNA"/>
</dbReference>
<sequence>MEDKIAVELKGVSKKYTLHHEKPTLVENIFTARSTEEFWALKRINLEIKRGEKVGIIGPNGSGKTTLLEVISGITTPTRGSVITNGKKVSLIELEAGFHAELTGQENIYLNGLLIGMSKKEINSKIKKIISFADVRQFIDAPFYAYSEGMKLRLGFSIVAHTNPDIVILDENMAVGDTSFKVKSHEIILDWIKKRKTIIVVSHLLDFISETCDKVVWLEEGKIFDQGKTKTIIKKYLHKYYNRRGHE</sequence>
<dbReference type="STRING" id="1802505.A3D01_00455"/>
<dbReference type="InterPro" id="IPR003439">
    <property type="entry name" value="ABC_transporter-like_ATP-bd"/>
</dbReference>
<proteinExistence type="inferred from homology"/>
<dbReference type="InterPro" id="IPR015860">
    <property type="entry name" value="ABC_transpr_TagH-like"/>
</dbReference>
<name>A0A1F7Z119_9BACT</name>
<dbReference type="GO" id="GO:0016887">
    <property type="term" value="F:ATP hydrolysis activity"/>
    <property type="evidence" value="ECO:0007669"/>
    <property type="project" value="InterPro"/>
</dbReference>
<keyword evidence="3" id="KW-0547">Nucleotide-binding</keyword>
<evidence type="ECO:0000256" key="3">
    <source>
        <dbReference type="ARBA" id="ARBA00022741"/>
    </source>
</evidence>
<comment type="similarity">
    <text evidence="1">Belongs to the ABC transporter superfamily.</text>
</comment>
<evidence type="ECO:0000256" key="4">
    <source>
        <dbReference type="ARBA" id="ARBA00022840"/>
    </source>
</evidence>
<dbReference type="GO" id="GO:0140359">
    <property type="term" value="F:ABC-type transporter activity"/>
    <property type="evidence" value="ECO:0007669"/>
    <property type="project" value="InterPro"/>
</dbReference>
<reference evidence="6 7" key="1">
    <citation type="journal article" date="2016" name="Nat. Commun.">
        <title>Thousands of microbial genomes shed light on interconnected biogeochemical processes in an aquifer system.</title>
        <authorList>
            <person name="Anantharaman K."/>
            <person name="Brown C.T."/>
            <person name="Hug L.A."/>
            <person name="Sharon I."/>
            <person name="Castelle C.J."/>
            <person name="Probst A.J."/>
            <person name="Thomas B.C."/>
            <person name="Singh A."/>
            <person name="Wilkins M.J."/>
            <person name="Karaoz U."/>
            <person name="Brodie E.L."/>
            <person name="Williams K.H."/>
            <person name="Hubbard S.S."/>
            <person name="Banfield J.F."/>
        </authorList>
    </citation>
    <scope>NUCLEOTIDE SEQUENCE [LARGE SCALE GENOMIC DNA]</scope>
</reference>
<dbReference type="SMART" id="SM00382">
    <property type="entry name" value="AAA"/>
    <property type="match status" value="1"/>
</dbReference>
<dbReference type="PROSITE" id="PS50893">
    <property type="entry name" value="ABC_TRANSPORTER_2"/>
    <property type="match status" value="1"/>
</dbReference>
<gene>
    <name evidence="6" type="ORF">A3D01_00455</name>
</gene>
<evidence type="ECO:0000256" key="2">
    <source>
        <dbReference type="ARBA" id="ARBA00022448"/>
    </source>
</evidence>
<dbReference type="AlphaFoldDB" id="A0A1F7Z119"/>
<protein>
    <recommendedName>
        <fullName evidence="5">ABC transporter domain-containing protein</fullName>
    </recommendedName>
</protein>
<dbReference type="InterPro" id="IPR050683">
    <property type="entry name" value="Bact_Polysacc_Export_ATP-bd"/>
</dbReference>
<dbReference type="SUPFAM" id="SSF52540">
    <property type="entry name" value="P-loop containing nucleoside triphosphate hydrolases"/>
    <property type="match status" value="1"/>
</dbReference>
<dbReference type="GO" id="GO:0016020">
    <property type="term" value="C:membrane"/>
    <property type="evidence" value="ECO:0007669"/>
    <property type="project" value="InterPro"/>
</dbReference>
<evidence type="ECO:0000256" key="1">
    <source>
        <dbReference type="ARBA" id="ARBA00005417"/>
    </source>
</evidence>
<keyword evidence="4" id="KW-0067">ATP-binding</keyword>
<dbReference type="Proteomes" id="UP000177169">
    <property type="component" value="Unassembled WGS sequence"/>
</dbReference>
<accession>A0A1F7Z119</accession>
<dbReference type="PANTHER" id="PTHR46743:SF2">
    <property type="entry name" value="TEICHOIC ACIDS EXPORT ATP-BINDING PROTEIN TAGH"/>
    <property type="match status" value="1"/>
</dbReference>
<dbReference type="CDD" id="cd03220">
    <property type="entry name" value="ABC_KpsT_Wzt"/>
    <property type="match status" value="1"/>
</dbReference>
<dbReference type="Gene3D" id="3.40.50.300">
    <property type="entry name" value="P-loop containing nucleotide triphosphate hydrolases"/>
    <property type="match status" value="1"/>
</dbReference>
<dbReference type="GO" id="GO:0005524">
    <property type="term" value="F:ATP binding"/>
    <property type="evidence" value="ECO:0007669"/>
    <property type="project" value="UniProtKB-KW"/>
</dbReference>
<evidence type="ECO:0000313" key="7">
    <source>
        <dbReference type="Proteomes" id="UP000177169"/>
    </source>
</evidence>
<dbReference type="InterPro" id="IPR027417">
    <property type="entry name" value="P-loop_NTPase"/>
</dbReference>
<evidence type="ECO:0000313" key="6">
    <source>
        <dbReference type="EMBL" id="OGM33346.1"/>
    </source>
</evidence>
<organism evidence="6 7">
    <name type="scientific">Candidatus Woesebacteria bacterium RIFCSPHIGHO2_02_FULL_39_13</name>
    <dbReference type="NCBI Taxonomy" id="1802505"/>
    <lineage>
        <taxon>Bacteria</taxon>
        <taxon>Candidatus Woeseibacteriota</taxon>
    </lineage>
</organism>
<dbReference type="InterPro" id="IPR003593">
    <property type="entry name" value="AAA+_ATPase"/>
</dbReference>
<dbReference type="Pfam" id="PF00005">
    <property type="entry name" value="ABC_tran"/>
    <property type="match status" value="1"/>
</dbReference>